<evidence type="ECO:0000259" key="9">
    <source>
        <dbReference type="PROSITE" id="PS50059"/>
    </source>
</evidence>
<evidence type="ECO:0000256" key="4">
    <source>
        <dbReference type="ARBA" id="ARBA00023235"/>
    </source>
</evidence>
<feature type="transmembrane region" description="Helical" evidence="7">
    <location>
        <begin position="367"/>
        <end position="389"/>
    </location>
</feature>
<feature type="region of interest" description="Disordered" evidence="6">
    <location>
        <begin position="404"/>
        <end position="471"/>
    </location>
</feature>
<keyword evidence="11" id="KW-1185">Reference proteome</keyword>
<dbReference type="Pfam" id="PF00254">
    <property type="entry name" value="FKBP_C"/>
    <property type="match status" value="1"/>
</dbReference>
<name>A0A6A6UH34_9PEZI</name>
<dbReference type="InterPro" id="IPR022127">
    <property type="entry name" value="STIMATE/YPL162C"/>
</dbReference>
<keyword evidence="3 5" id="KW-0697">Rotamase</keyword>
<dbReference type="Proteomes" id="UP000799302">
    <property type="component" value="Unassembled WGS sequence"/>
</dbReference>
<evidence type="ECO:0000256" key="3">
    <source>
        <dbReference type="ARBA" id="ARBA00023110"/>
    </source>
</evidence>
<dbReference type="PANTHER" id="PTHR31735">
    <property type="entry name" value="VACUOLAR MEMBRANE PROTEIN YPL162C"/>
    <property type="match status" value="1"/>
</dbReference>
<dbReference type="GO" id="GO:0016020">
    <property type="term" value="C:membrane"/>
    <property type="evidence" value="ECO:0007669"/>
    <property type="project" value="TreeGrafter"/>
</dbReference>
<feature type="chain" id="PRO_5025555434" description="peptidylprolyl isomerase" evidence="8">
    <location>
        <begin position="26"/>
        <end position="471"/>
    </location>
</feature>
<dbReference type="SUPFAM" id="SSF54534">
    <property type="entry name" value="FKBP-like"/>
    <property type="match status" value="1"/>
</dbReference>
<feature type="transmembrane region" description="Helical" evidence="7">
    <location>
        <begin position="327"/>
        <end position="347"/>
    </location>
</feature>
<keyword evidence="8" id="KW-0732">Signal</keyword>
<dbReference type="GO" id="GO:0003755">
    <property type="term" value="F:peptidyl-prolyl cis-trans isomerase activity"/>
    <property type="evidence" value="ECO:0007669"/>
    <property type="project" value="UniProtKB-KW"/>
</dbReference>
<dbReference type="EC" id="5.2.1.8" evidence="2 5"/>
<sequence>MRGFISSSASLTLVLLATLLNVSHAQILDNGLKVETTKPASCMRKSKAGDQLKVHYRGTLQSDGSEFDSSYGRGTPFGFTLGVGQVIKGWDQGMADMCPGEGRKLTIPPALGYGSSDMGKIPPNSVLIFETELLAIEGVEKETPPPIVSDAGTPDGSHDVNIALTGNKDGPKKEHAECKLLGQFAILIQAALGGLALLSLVWKRWREKPRRPVLVWFFDVSKQVVGSFMLHFANLFLSMLSSGNLNITTKSTDIENLAKHGRESPNPCSFYLLNLAIDTTIGIPILVVFLRILHWLVAKTPLANPPESLKSGVYGHPPSWRWWGKQALIYFLGLLAMKIVVFLLFQLFPWLGWVGDWALRWTEGREWMQIVFVMLVFPLIMNVLQYWIIDSFIKDPAGDYEGYGAVGSEEDETGSEGEGLIGGRGRDSEDGSGPVRRISPQGGKVVARTKEANPLPMPQEFEDDDERPHRD</sequence>
<organism evidence="10 11">
    <name type="scientific">Microthyrium microscopicum</name>
    <dbReference type="NCBI Taxonomy" id="703497"/>
    <lineage>
        <taxon>Eukaryota</taxon>
        <taxon>Fungi</taxon>
        <taxon>Dikarya</taxon>
        <taxon>Ascomycota</taxon>
        <taxon>Pezizomycotina</taxon>
        <taxon>Dothideomycetes</taxon>
        <taxon>Dothideomycetes incertae sedis</taxon>
        <taxon>Microthyriales</taxon>
        <taxon>Microthyriaceae</taxon>
        <taxon>Microthyrium</taxon>
    </lineage>
</organism>
<proteinExistence type="predicted"/>
<dbReference type="Gene3D" id="3.10.50.40">
    <property type="match status" value="1"/>
</dbReference>
<dbReference type="OrthoDB" id="431202at2759"/>
<accession>A0A6A6UH34</accession>
<evidence type="ECO:0000256" key="6">
    <source>
        <dbReference type="SAM" id="MobiDB-lite"/>
    </source>
</evidence>
<keyword evidence="4 5" id="KW-0413">Isomerase</keyword>
<dbReference type="PROSITE" id="PS50059">
    <property type="entry name" value="FKBP_PPIASE"/>
    <property type="match status" value="1"/>
</dbReference>
<keyword evidence="7" id="KW-0472">Membrane</keyword>
<evidence type="ECO:0000256" key="8">
    <source>
        <dbReference type="SAM" id="SignalP"/>
    </source>
</evidence>
<feature type="transmembrane region" description="Helical" evidence="7">
    <location>
        <begin position="180"/>
        <end position="202"/>
    </location>
</feature>
<comment type="catalytic activity">
    <reaction evidence="1 5">
        <text>[protein]-peptidylproline (omega=180) = [protein]-peptidylproline (omega=0)</text>
        <dbReference type="Rhea" id="RHEA:16237"/>
        <dbReference type="Rhea" id="RHEA-COMP:10747"/>
        <dbReference type="Rhea" id="RHEA-COMP:10748"/>
        <dbReference type="ChEBI" id="CHEBI:83833"/>
        <dbReference type="ChEBI" id="CHEBI:83834"/>
        <dbReference type="EC" id="5.2.1.8"/>
    </reaction>
</comment>
<dbReference type="PANTHER" id="PTHR31735:SF1">
    <property type="entry name" value="VACUOLAR MEMBRANE PROTEIN YPL162C"/>
    <property type="match status" value="1"/>
</dbReference>
<evidence type="ECO:0000256" key="2">
    <source>
        <dbReference type="ARBA" id="ARBA00013194"/>
    </source>
</evidence>
<feature type="signal peptide" evidence="8">
    <location>
        <begin position="1"/>
        <end position="25"/>
    </location>
</feature>
<evidence type="ECO:0000256" key="7">
    <source>
        <dbReference type="SAM" id="Phobius"/>
    </source>
</evidence>
<dbReference type="EMBL" id="MU004233">
    <property type="protein sequence ID" value="KAF2670757.1"/>
    <property type="molecule type" value="Genomic_DNA"/>
</dbReference>
<dbReference type="InterPro" id="IPR001179">
    <property type="entry name" value="PPIase_FKBP_dom"/>
</dbReference>
<feature type="domain" description="PPIase FKBP-type" evidence="9">
    <location>
        <begin position="49"/>
        <end position="137"/>
    </location>
</feature>
<gene>
    <name evidence="10" type="ORF">BT63DRAFT_477356</name>
</gene>
<keyword evidence="7" id="KW-1133">Transmembrane helix</keyword>
<dbReference type="InterPro" id="IPR046357">
    <property type="entry name" value="PPIase_dom_sf"/>
</dbReference>
<evidence type="ECO:0000313" key="11">
    <source>
        <dbReference type="Proteomes" id="UP000799302"/>
    </source>
</evidence>
<feature type="transmembrane region" description="Helical" evidence="7">
    <location>
        <begin position="270"/>
        <end position="293"/>
    </location>
</feature>
<dbReference type="FunFam" id="3.10.50.40:FF:000006">
    <property type="entry name" value="Peptidyl-prolyl cis-trans isomerase"/>
    <property type="match status" value="1"/>
</dbReference>
<feature type="transmembrane region" description="Helical" evidence="7">
    <location>
        <begin position="214"/>
        <end position="237"/>
    </location>
</feature>
<dbReference type="Pfam" id="PF12400">
    <property type="entry name" value="STIMATE"/>
    <property type="match status" value="1"/>
</dbReference>
<evidence type="ECO:0000313" key="10">
    <source>
        <dbReference type="EMBL" id="KAF2670757.1"/>
    </source>
</evidence>
<reference evidence="10" key="1">
    <citation type="journal article" date="2020" name="Stud. Mycol.">
        <title>101 Dothideomycetes genomes: a test case for predicting lifestyles and emergence of pathogens.</title>
        <authorList>
            <person name="Haridas S."/>
            <person name="Albert R."/>
            <person name="Binder M."/>
            <person name="Bloem J."/>
            <person name="Labutti K."/>
            <person name="Salamov A."/>
            <person name="Andreopoulos B."/>
            <person name="Baker S."/>
            <person name="Barry K."/>
            <person name="Bills G."/>
            <person name="Bluhm B."/>
            <person name="Cannon C."/>
            <person name="Castanera R."/>
            <person name="Culley D."/>
            <person name="Daum C."/>
            <person name="Ezra D."/>
            <person name="Gonzalez J."/>
            <person name="Henrissat B."/>
            <person name="Kuo A."/>
            <person name="Liang C."/>
            <person name="Lipzen A."/>
            <person name="Lutzoni F."/>
            <person name="Magnuson J."/>
            <person name="Mondo S."/>
            <person name="Nolan M."/>
            <person name="Ohm R."/>
            <person name="Pangilinan J."/>
            <person name="Park H.-J."/>
            <person name="Ramirez L."/>
            <person name="Alfaro M."/>
            <person name="Sun H."/>
            <person name="Tritt A."/>
            <person name="Yoshinaga Y."/>
            <person name="Zwiers L.-H."/>
            <person name="Turgeon B."/>
            <person name="Goodwin S."/>
            <person name="Spatafora J."/>
            <person name="Crous P."/>
            <person name="Grigoriev I."/>
        </authorList>
    </citation>
    <scope>NUCLEOTIDE SEQUENCE</scope>
    <source>
        <strain evidence="10">CBS 115976</strain>
    </source>
</reference>
<protein>
    <recommendedName>
        <fullName evidence="2 5">peptidylprolyl isomerase</fullName>
        <ecNumber evidence="2 5">5.2.1.8</ecNumber>
    </recommendedName>
</protein>
<dbReference type="AlphaFoldDB" id="A0A6A6UH34"/>
<evidence type="ECO:0000256" key="5">
    <source>
        <dbReference type="PROSITE-ProRule" id="PRU00277"/>
    </source>
</evidence>
<keyword evidence="7" id="KW-0812">Transmembrane</keyword>
<evidence type="ECO:0000256" key="1">
    <source>
        <dbReference type="ARBA" id="ARBA00000971"/>
    </source>
</evidence>